<evidence type="ECO:0000256" key="1">
    <source>
        <dbReference type="SAM" id="MobiDB-lite"/>
    </source>
</evidence>
<evidence type="ECO:0000313" key="4">
    <source>
        <dbReference type="Proteomes" id="UP000271241"/>
    </source>
</evidence>
<keyword evidence="2" id="KW-1133">Transmembrane helix</keyword>
<keyword evidence="2" id="KW-0812">Transmembrane</keyword>
<evidence type="ECO:0000313" key="3">
    <source>
        <dbReference type="EMBL" id="RKP09288.1"/>
    </source>
</evidence>
<proteinExistence type="predicted"/>
<evidence type="ECO:0000256" key="2">
    <source>
        <dbReference type="SAM" id="Phobius"/>
    </source>
</evidence>
<sequence length="478" mass="52551">MLVGTGATTRNVPIAVANNLLWGKHLTDTSMPVSNWKASPDANGTQIMANDVVASTIWTIRPPTDWKFAPSAASSSSTKPAFSSTGMDIALTNVETDPNITLDIIVQVFVIPDSRAFDETQSQGRVFDLSAIGASSRLVGLWWKWVSLGVRYRYAEQDGVEVASVDLRTAEVPIATNRDYRIRLSVENDVASDNSGYNVNKTYNRTTFNWADLLGSIFGIPALCLVLYTVLFSRRAPSNGTSQQYVPDSNTPQHSPPIANKRFPKQRHHWLSVSSGSTRDLHNLHEKNAMPHANYATVNPAERWPTMPTATFHAATREAHYYPQYQSPTNRTPRTVEKANYGNHMADPPATIKSPSAQWNPIGSIVPQSSHTAVGQQTGELPKIRCDTRGDAKPHAKRTSLGQSTIKPPVEQWDSLSTITPTSRMSLSQATIRTTATAISNARTEHIADLGNQSSHQPSNETHFLLMDPYGDGKRPPR</sequence>
<gene>
    <name evidence="3" type="ORF">THASP1DRAFT_28913</name>
</gene>
<keyword evidence="2" id="KW-0472">Membrane</keyword>
<name>A0A4P9XT06_9FUNG</name>
<organism evidence="3 4">
    <name type="scientific">Thamnocephalis sphaerospora</name>
    <dbReference type="NCBI Taxonomy" id="78915"/>
    <lineage>
        <taxon>Eukaryota</taxon>
        <taxon>Fungi</taxon>
        <taxon>Fungi incertae sedis</taxon>
        <taxon>Zoopagomycota</taxon>
        <taxon>Zoopagomycotina</taxon>
        <taxon>Zoopagomycetes</taxon>
        <taxon>Zoopagales</taxon>
        <taxon>Sigmoideomycetaceae</taxon>
        <taxon>Thamnocephalis</taxon>
    </lineage>
</organism>
<dbReference type="EMBL" id="KZ992525">
    <property type="protein sequence ID" value="RKP09288.1"/>
    <property type="molecule type" value="Genomic_DNA"/>
</dbReference>
<feature type="transmembrane region" description="Helical" evidence="2">
    <location>
        <begin position="210"/>
        <end position="231"/>
    </location>
</feature>
<feature type="compositionally biased region" description="Polar residues" evidence="1">
    <location>
        <begin position="451"/>
        <end position="462"/>
    </location>
</feature>
<feature type="region of interest" description="Disordered" evidence="1">
    <location>
        <begin position="387"/>
        <end position="409"/>
    </location>
</feature>
<feature type="compositionally biased region" description="Polar residues" evidence="1">
    <location>
        <begin position="239"/>
        <end position="253"/>
    </location>
</feature>
<protein>
    <submittedName>
        <fullName evidence="3">Uncharacterized protein</fullName>
    </submittedName>
</protein>
<feature type="region of interest" description="Disordered" evidence="1">
    <location>
        <begin position="450"/>
        <end position="478"/>
    </location>
</feature>
<feature type="region of interest" description="Disordered" evidence="1">
    <location>
        <begin position="239"/>
        <end position="267"/>
    </location>
</feature>
<reference evidence="4" key="1">
    <citation type="journal article" date="2018" name="Nat. Microbiol.">
        <title>Leveraging single-cell genomics to expand the fungal tree of life.</title>
        <authorList>
            <person name="Ahrendt S.R."/>
            <person name="Quandt C.A."/>
            <person name="Ciobanu D."/>
            <person name="Clum A."/>
            <person name="Salamov A."/>
            <person name="Andreopoulos B."/>
            <person name="Cheng J.F."/>
            <person name="Woyke T."/>
            <person name="Pelin A."/>
            <person name="Henrissat B."/>
            <person name="Reynolds N.K."/>
            <person name="Benny G.L."/>
            <person name="Smith M.E."/>
            <person name="James T.Y."/>
            <person name="Grigoriev I.V."/>
        </authorList>
    </citation>
    <scope>NUCLEOTIDE SEQUENCE [LARGE SCALE GENOMIC DNA]</scope>
    <source>
        <strain evidence="4">RSA 1356</strain>
    </source>
</reference>
<dbReference type="AlphaFoldDB" id="A0A4P9XT06"/>
<dbReference type="Proteomes" id="UP000271241">
    <property type="component" value="Unassembled WGS sequence"/>
</dbReference>
<keyword evidence="4" id="KW-1185">Reference proteome</keyword>
<accession>A0A4P9XT06</accession>